<gene>
    <name evidence="3" type="ORF">MAM1_0067c04010</name>
</gene>
<accession>A0A0C9MB10</accession>
<dbReference type="Pfam" id="PF08539">
    <property type="entry name" value="HbrB"/>
    <property type="match status" value="1"/>
</dbReference>
<dbReference type="PANTHER" id="PTHR32428:SF2">
    <property type="entry name" value="TARGET OF RAPAMYCIN COMPLEX 2 SUBUNIT BIT61-RELATED"/>
    <property type="match status" value="1"/>
</dbReference>
<feature type="compositionally biased region" description="Polar residues" evidence="2">
    <location>
        <begin position="88"/>
        <end position="134"/>
    </location>
</feature>
<organism evidence="3">
    <name type="scientific">Mucor ambiguus</name>
    <dbReference type="NCBI Taxonomy" id="91626"/>
    <lineage>
        <taxon>Eukaryota</taxon>
        <taxon>Fungi</taxon>
        <taxon>Fungi incertae sedis</taxon>
        <taxon>Mucoromycota</taxon>
        <taxon>Mucoromycotina</taxon>
        <taxon>Mucoromycetes</taxon>
        <taxon>Mucorales</taxon>
        <taxon>Mucorineae</taxon>
        <taxon>Mucoraceae</taxon>
        <taxon>Mucor</taxon>
    </lineage>
</organism>
<feature type="compositionally biased region" description="Polar residues" evidence="2">
    <location>
        <begin position="157"/>
        <end position="166"/>
    </location>
</feature>
<dbReference type="GO" id="GO:0038203">
    <property type="term" value="P:TORC2 signaling"/>
    <property type="evidence" value="ECO:0007669"/>
    <property type="project" value="TreeGrafter"/>
</dbReference>
<dbReference type="OrthoDB" id="2290221at2759"/>
<evidence type="ECO:0000313" key="3">
    <source>
        <dbReference type="EMBL" id="GAN04549.1"/>
    </source>
</evidence>
<dbReference type="AlphaFoldDB" id="A0A0C9MB10"/>
<dbReference type="CDD" id="cd12148">
    <property type="entry name" value="fungal_TF_MHR"/>
    <property type="match status" value="1"/>
</dbReference>
<dbReference type="GO" id="GO:0031932">
    <property type="term" value="C:TORC2 complex"/>
    <property type="evidence" value="ECO:0007669"/>
    <property type="project" value="TreeGrafter"/>
</dbReference>
<name>A0A0C9MB10_9FUNG</name>
<feature type="compositionally biased region" description="Polar residues" evidence="2">
    <location>
        <begin position="49"/>
        <end position="70"/>
    </location>
</feature>
<keyword evidence="4" id="KW-1185">Reference proteome</keyword>
<feature type="region of interest" description="Disordered" evidence="2">
    <location>
        <begin position="149"/>
        <end position="172"/>
    </location>
</feature>
<feature type="compositionally biased region" description="Low complexity" evidence="2">
    <location>
        <begin position="26"/>
        <end position="48"/>
    </location>
</feature>
<reference evidence="3" key="1">
    <citation type="submission" date="2014-09" db="EMBL/GenBank/DDBJ databases">
        <title>Draft genome sequence of an oleaginous Mucoromycotina fungus Mucor ambiguus NBRC6742.</title>
        <authorList>
            <person name="Takeda I."/>
            <person name="Yamane N."/>
            <person name="Morita T."/>
            <person name="Tamano K."/>
            <person name="Machida M."/>
            <person name="Baker S."/>
            <person name="Koike H."/>
        </authorList>
    </citation>
    <scope>NUCLEOTIDE SEQUENCE</scope>
    <source>
        <strain evidence="3">NBRC 6742</strain>
    </source>
</reference>
<feature type="coiled-coil region" evidence="1">
    <location>
        <begin position="472"/>
        <end position="506"/>
    </location>
</feature>
<keyword evidence="1" id="KW-0175">Coiled coil</keyword>
<protein>
    <recommendedName>
        <fullName evidence="5">Transcription factor domain-containing protein</fullName>
    </recommendedName>
</protein>
<dbReference type="InterPro" id="IPR013745">
    <property type="entry name" value="Bit61/PRR5"/>
</dbReference>
<dbReference type="STRING" id="91626.A0A0C9MB10"/>
<evidence type="ECO:0008006" key="5">
    <source>
        <dbReference type="Google" id="ProtNLM"/>
    </source>
</evidence>
<evidence type="ECO:0000256" key="1">
    <source>
        <dbReference type="SAM" id="Coils"/>
    </source>
</evidence>
<dbReference type="Proteomes" id="UP000053815">
    <property type="component" value="Unassembled WGS sequence"/>
</dbReference>
<proteinExistence type="predicted"/>
<evidence type="ECO:0000313" key="4">
    <source>
        <dbReference type="Proteomes" id="UP000053815"/>
    </source>
</evidence>
<dbReference type="PANTHER" id="PTHR32428">
    <property type="entry name" value="TARGET OF RAPAMYCIN COMPLEX 2 SUBUNIT BIT61-RELATED"/>
    <property type="match status" value="1"/>
</dbReference>
<feature type="region of interest" description="Disordered" evidence="2">
    <location>
        <begin position="1"/>
        <end position="137"/>
    </location>
</feature>
<dbReference type="EMBL" id="DF836356">
    <property type="protein sequence ID" value="GAN04549.1"/>
    <property type="molecule type" value="Genomic_DNA"/>
</dbReference>
<sequence>MGSPSIYNAPLPPLPIEDDAQDKESTALSSSSNSSSSLSASLDNASANTKTSGSTVQPNPMRSLSATTLTMRPPPSGGGSQTKRHSVRSNSGSSISYPRQASSTSLDRSISQPAQRPASPITSPSIHKSLTSLDAKSITRDMEKSALQLRGGDDVMSPTSPSNTNTQLQQQQQQQNFYFANNTASNISFQSMAAPSMAATPSNFQYHRQNSLSSVTLPPVAANHHLSSAQGDAWQTLCVRVLPLFNGEGVQGAIEDLNELLRRCLSNSITPKFYHDIEALLRDGMFTLNAKMFGVTDEKLLDRLVEQWSFFFTYALPYFEAVFLPLRTDVRYRSPDEAEMWNVRNMALRSFRDNVILLQTKRLEDVFNKLFTDFGSSQNPAATAAKMLQMTSLLASSPDHNEEIERVLSNLKANWKIMMTKGDRRGFAGHRRKCVRPDSNRKCARCERLGKSCQQPANQDDHSNDLYSADGQLEEHRDIDALKDQVKQLEEAVHFMEEQLQFYRSKSRHLISDNSSYSNPCRVASLVQNDRQPLSELSSTMIQSLFHNWKVKIENGNFQIETGIRNISELLQFDPTVSYLSPLGGFRSRSTSFSYSSSSSSCSSSYHSDGDDMSSGYYRGCNANFVMSFGKEGTGSLIPFTIKILTRCIKTKPAEPPSTLLLPSALLLDPNALVDQLLANYFSCHNVYNPLVHEPTYRAKLATIQDPLTDLITLGICAYVCSTPCRHLQYSPRERRNMGDYFHAKARSIILDQFDLPEKRLENVIGINLLIQYMHITLKFAECRQLVSIAYQILLDLRNEYPEFRATGPNACLESSPHSGHYTYTNDQAPITDVEKMLFTRHVTISTSISRLMDYIADDFTDSECFHFPVWKYVDDECEETKRFVRSQNWIINLYNHEFVMHFVKQIHRVHVGRTCTLSFEAIVRMEDVMKEWASSIPAEFRLCDDLYDSELCFKAIDQATDSVLLTNFIQFHIFHVSTYSCLLQPKSMSDYAQQILSWVQEHSLTKALKSCRLLLYAIHRLAVVDTSSCNYILSASEFLFHALDVLVLLALSPNKYIAKEARSMMKSCLNELDSIKFMQGHQVPPEDLASPLTKNMFKIMSGSKFDVDYYDQFPHPWFAMMYDASHFITSQ</sequence>
<evidence type="ECO:0000256" key="2">
    <source>
        <dbReference type="SAM" id="MobiDB-lite"/>
    </source>
</evidence>